<evidence type="ECO:0000256" key="10">
    <source>
        <dbReference type="ARBA" id="ARBA00023063"/>
    </source>
</evidence>
<dbReference type="Gene3D" id="3.40.50.740">
    <property type="match status" value="1"/>
</dbReference>
<dbReference type="GO" id="GO:0016491">
    <property type="term" value="F:oxidoreductase activity"/>
    <property type="evidence" value="ECO:0007669"/>
    <property type="project" value="UniProtKB-KW"/>
</dbReference>
<dbReference type="GO" id="GO:1990204">
    <property type="term" value="C:oxidoreductase complex"/>
    <property type="evidence" value="ECO:0007669"/>
    <property type="project" value="UniProtKB-ARBA"/>
</dbReference>
<keyword evidence="9" id="KW-0411">Iron-sulfur</keyword>
<comment type="similarity">
    <text evidence="3">Belongs to the prokaryotic molybdopterin-containing oxidoreductase family. NasA/NapA/NarB subfamily.</text>
</comment>
<dbReference type="PROSITE" id="PS51669">
    <property type="entry name" value="4FE4S_MOW_BIS_MGD"/>
    <property type="match status" value="1"/>
</dbReference>
<dbReference type="GO" id="GO:0043546">
    <property type="term" value="F:molybdopterin cofactor binding"/>
    <property type="evidence" value="ECO:0007669"/>
    <property type="project" value="InterPro"/>
</dbReference>
<reference evidence="13" key="1">
    <citation type="submission" date="2016-10" db="EMBL/GenBank/DDBJ databases">
        <authorList>
            <person name="Varghese N."/>
            <person name="Submissions S."/>
        </authorList>
    </citation>
    <scope>NUCLEOTIDE SEQUENCE [LARGE SCALE GENOMIC DNA]</scope>
    <source>
        <strain evidence="13">CGMCC 1.1761</strain>
    </source>
</reference>
<dbReference type="GO" id="GO:0046872">
    <property type="term" value="F:metal ion binding"/>
    <property type="evidence" value="ECO:0007669"/>
    <property type="project" value="UniProtKB-KW"/>
</dbReference>
<dbReference type="InterPro" id="IPR006963">
    <property type="entry name" value="Mopterin_OxRdtase_4Fe-4S_dom"/>
</dbReference>
<dbReference type="Gene3D" id="2.40.40.20">
    <property type="match status" value="1"/>
</dbReference>
<dbReference type="InterPro" id="IPR050123">
    <property type="entry name" value="Prok_molybdopt-oxidoreductase"/>
</dbReference>
<dbReference type="InterPro" id="IPR007419">
    <property type="entry name" value="BFD-like_2Fe2S-bd_dom"/>
</dbReference>
<keyword evidence="10" id="KW-0534">Nitrate assimilation</keyword>
<dbReference type="InterPro" id="IPR006656">
    <property type="entry name" value="Mopterin_OxRdtase"/>
</dbReference>
<proteinExistence type="inferred from homology"/>
<protein>
    <submittedName>
        <fullName evidence="12">Assimilatory nitrate reductase (NADH) alpha subunit apoprotein</fullName>
    </submittedName>
</protein>
<evidence type="ECO:0000256" key="1">
    <source>
        <dbReference type="ARBA" id="ARBA00001942"/>
    </source>
</evidence>
<dbReference type="CDD" id="cd02754">
    <property type="entry name" value="MopB_Nitrate-R-NapA-like"/>
    <property type="match status" value="1"/>
</dbReference>
<evidence type="ECO:0000256" key="5">
    <source>
        <dbReference type="ARBA" id="ARBA00022505"/>
    </source>
</evidence>
<dbReference type="InterPro" id="IPR006657">
    <property type="entry name" value="MoPterin_dinucl-bd_dom"/>
</dbReference>
<gene>
    <name evidence="12" type="ORF">SAMN05660859_1738</name>
</gene>
<keyword evidence="6" id="KW-0479">Metal-binding</keyword>
<comment type="cofactor">
    <cofactor evidence="1">
        <name>Mo-bis(molybdopterin guanine dinucleotide)</name>
        <dbReference type="ChEBI" id="CHEBI:60539"/>
    </cofactor>
</comment>
<evidence type="ECO:0000256" key="3">
    <source>
        <dbReference type="ARBA" id="ARBA00008747"/>
    </source>
</evidence>
<dbReference type="Proteomes" id="UP000198889">
    <property type="component" value="Unassembled WGS sequence"/>
</dbReference>
<evidence type="ECO:0000256" key="9">
    <source>
        <dbReference type="ARBA" id="ARBA00023014"/>
    </source>
</evidence>
<dbReference type="SUPFAM" id="SSF53706">
    <property type="entry name" value="Formate dehydrogenase/DMSO reductase, domains 1-3"/>
    <property type="match status" value="1"/>
</dbReference>
<dbReference type="GO" id="GO:0042128">
    <property type="term" value="P:nitrate assimilation"/>
    <property type="evidence" value="ECO:0007669"/>
    <property type="project" value="UniProtKB-KW"/>
</dbReference>
<evidence type="ECO:0000256" key="6">
    <source>
        <dbReference type="ARBA" id="ARBA00022723"/>
    </source>
</evidence>
<dbReference type="GO" id="GO:0016020">
    <property type="term" value="C:membrane"/>
    <property type="evidence" value="ECO:0007669"/>
    <property type="project" value="TreeGrafter"/>
</dbReference>
<dbReference type="Pfam" id="PF04324">
    <property type="entry name" value="Fer2_BFD"/>
    <property type="match status" value="1"/>
</dbReference>
<evidence type="ECO:0000256" key="4">
    <source>
        <dbReference type="ARBA" id="ARBA00022485"/>
    </source>
</evidence>
<accession>A0A1G4RM05</accession>
<evidence type="ECO:0000313" key="12">
    <source>
        <dbReference type="EMBL" id="SCW57661.1"/>
    </source>
</evidence>
<dbReference type="InterPro" id="IPR009010">
    <property type="entry name" value="Asp_de-COase-like_dom_sf"/>
</dbReference>
<evidence type="ECO:0000256" key="2">
    <source>
        <dbReference type="ARBA" id="ARBA00001966"/>
    </source>
</evidence>
<keyword evidence="8" id="KW-0408">Iron</keyword>
<dbReference type="Gene3D" id="2.20.25.90">
    <property type="entry name" value="ADC-like domains"/>
    <property type="match status" value="1"/>
</dbReference>
<dbReference type="Pfam" id="PF04879">
    <property type="entry name" value="Molybdop_Fe4S4"/>
    <property type="match status" value="1"/>
</dbReference>
<comment type="cofactor">
    <cofactor evidence="2">
        <name>[4Fe-4S] cluster</name>
        <dbReference type="ChEBI" id="CHEBI:49883"/>
    </cofactor>
</comment>
<evidence type="ECO:0000256" key="8">
    <source>
        <dbReference type="ARBA" id="ARBA00023004"/>
    </source>
</evidence>
<keyword evidence="5" id="KW-0500">Molybdenum</keyword>
<keyword evidence="7" id="KW-0560">Oxidoreductase</keyword>
<keyword evidence="4" id="KW-0004">4Fe-4S</keyword>
<dbReference type="RefSeq" id="WP_091437989.1">
    <property type="nucleotide sequence ID" value="NZ_FMTP01000002.1"/>
</dbReference>
<dbReference type="SMART" id="SM00926">
    <property type="entry name" value="Molybdop_Fe4S4"/>
    <property type="match status" value="1"/>
</dbReference>
<organism evidence="12 13">
    <name type="scientific">Ancylobacter rudongensis</name>
    <dbReference type="NCBI Taxonomy" id="177413"/>
    <lineage>
        <taxon>Bacteria</taxon>
        <taxon>Pseudomonadati</taxon>
        <taxon>Pseudomonadota</taxon>
        <taxon>Alphaproteobacteria</taxon>
        <taxon>Hyphomicrobiales</taxon>
        <taxon>Xanthobacteraceae</taxon>
        <taxon>Ancylobacter</taxon>
    </lineage>
</organism>
<dbReference type="PANTHER" id="PTHR43105">
    <property type="entry name" value="RESPIRATORY NITRATE REDUCTASE"/>
    <property type="match status" value="1"/>
</dbReference>
<evidence type="ECO:0000259" key="11">
    <source>
        <dbReference type="PROSITE" id="PS51669"/>
    </source>
</evidence>
<feature type="domain" description="4Fe-4S Mo/W bis-MGD-type" evidence="11">
    <location>
        <begin position="14"/>
        <end position="70"/>
    </location>
</feature>
<dbReference type="EMBL" id="FMTP01000002">
    <property type="protein sequence ID" value="SCW57661.1"/>
    <property type="molecule type" value="Genomic_DNA"/>
</dbReference>
<dbReference type="InterPro" id="IPR041957">
    <property type="entry name" value="CT_Nitrate-R-NapA-like"/>
</dbReference>
<dbReference type="PANTHER" id="PTHR43105:SF9">
    <property type="entry name" value="NADPH-FE(3+) OXIDOREDUCTASE SUBUNIT ALPHA"/>
    <property type="match status" value="1"/>
</dbReference>
<keyword evidence="13" id="KW-1185">Reference proteome</keyword>
<dbReference type="STRING" id="177413.SAMN05660859_1738"/>
<dbReference type="SUPFAM" id="SSF50692">
    <property type="entry name" value="ADC-like"/>
    <property type="match status" value="1"/>
</dbReference>
<dbReference type="CDD" id="cd02791">
    <property type="entry name" value="MopB_CT_Nitrate-R-NapA-like"/>
    <property type="match status" value="1"/>
</dbReference>
<dbReference type="AlphaFoldDB" id="A0A1G4RM05"/>
<dbReference type="InterPro" id="IPR041854">
    <property type="entry name" value="BFD-like_2Fe2S-bd_dom_sf"/>
</dbReference>
<dbReference type="Gene3D" id="3.40.228.10">
    <property type="entry name" value="Dimethylsulfoxide Reductase, domain 2"/>
    <property type="match status" value="1"/>
</dbReference>
<dbReference type="Pfam" id="PF01568">
    <property type="entry name" value="Molydop_binding"/>
    <property type="match status" value="1"/>
</dbReference>
<name>A0A1G4RM05_9HYPH</name>
<evidence type="ECO:0000256" key="7">
    <source>
        <dbReference type="ARBA" id="ARBA00023002"/>
    </source>
</evidence>
<dbReference type="GO" id="GO:0045333">
    <property type="term" value="P:cellular respiration"/>
    <property type="evidence" value="ECO:0007669"/>
    <property type="project" value="UniProtKB-ARBA"/>
</dbReference>
<dbReference type="Gene3D" id="1.10.10.1100">
    <property type="entry name" value="BFD-like [2Fe-2S]-binding domain"/>
    <property type="match status" value="1"/>
</dbReference>
<dbReference type="Pfam" id="PF00384">
    <property type="entry name" value="Molybdopterin"/>
    <property type="match status" value="1"/>
</dbReference>
<sequence length="909" mass="96296">MNAPVPPIAPETDAPVMRTTCPYCGVGCGVLARPDGAGGTSVAGDPDHPANFGRLCSKGSALGETLGLATRLLHPMARGGDGRMARVEWDTAIGQIAQAFGQTIERHGPDAVAFYLSGQLLTEDYYAANKLAKGFLGTANVDTNSRLCMASSVAGHRRAFGSDTVPGVYADLDEADLVVLVGSNAAWCHPILFRRLEAARAGRGTKLVVIDPRRTATGDEADLFLPVNPGKDTVLFAGLLAWLADHEALDHAYIDAHTSGFAQALASARAMAPDIEQIARETGIPTADLVEFYTLFTTHERAVTCYSQGVNQSAQGTDKVNAILNVHLATGRIGRPGMGPFSLTGQPNAMGGREVGGLANQLAAHMTFTPADIDRVRRFWRAPRMAAREGLKAVEMFEAVAAGRIKALWIMGTNPAVSLPQAASAARALGSLDFLVVSENVATNDTVSCRPHLVLPALAWGEKDGTVTNSERRISRQRAFLPAPGEARADWWAMAQVGRRLGFDEAFAWRSAADVFREHAALSGFENDGSRDFDLGGLASLDDAAFDLLAPVQWPVRSEGDTADKRFFANGRFFTPDRRARFVAPMAARLATEVGTDVPFILNTGRIRDQWHTMTRTGLSPRLGAHLPVPFVEIHPSDAAQLGAEDGALVALQSAHGSAVLEARLSAGQKRGALFAPIHWSNATSSNARINDLVAAVTDPVSGQPESKAMPVRAAVLPVRFRGFILSRAAVADLPALWWAKVAVEGGEGYLIATDQEPDEWRHHAAAILGTRDYAEYVDAPGGMYRAAAFDDAGALVGAVFLSPGGARASWDGLKARLAARTLSSTGRRHLLSGRGDDRAAASGPLVCACFAVSTSQIDAALAAEPGADVQRLGQMLRAGTNCGSCVPELRKLIQRRAPADLATVGVLA</sequence>
<evidence type="ECO:0000313" key="13">
    <source>
        <dbReference type="Proteomes" id="UP000198889"/>
    </source>
</evidence>
<dbReference type="GO" id="GO:0051539">
    <property type="term" value="F:4 iron, 4 sulfur cluster binding"/>
    <property type="evidence" value="ECO:0007669"/>
    <property type="project" value="UniProtKB-KW"/>
</dbReference>